<organism evidence="2 3">
    <name type="scientific">Paraglaciecola hydrolytica</name>
    <dbReference type="NCBI Taxonomy" id="1799789"/>
    <lineage>
        <taxon>Bacteria</taxon>
        <taxon>Pseudomonadati</taxon>
        <taxon>Pseudomonadota</taxon>
        <taxon>Gammaproteobacteria</taxon>
        <taxon>Alteromonadales</taxon>
        <taxon>Alteromonadaceae</taxon>
        <taxon>Paraglaciecola</taxon>
    </lineage>
</organism>
<comment type="caution">
    <text evidence="2">The sequence shown here is derived from an EMBL/GenBank/DDBJ whole genome shotgun (WGS) entry which is preliminary data.</text>
</comment>
<protein>
    <submittedName>
        <fullName evidence="2">Uncharacterized protein</fullName>
    </submittedName>
</protein>
<evidence type="ECO:0000313" key="2">
    <source>
        <dbReference type="EMBL" id="KXI30852.1"/>
    </source>
</evidence>
<feature type="transmembrane region" description="Helical" evidence="1">
    <location>
        <begin position="7"/>
        <end position="24"/>
    </location>
</feature>
<evidence type="ECO:0000256" key="1">
    <source>
        <dbReference type="SAM" id="Phobius"/>
    </source>
</evidence>
<dbReference type="AlphaFoldDB" id="A0A136A6J1"/>
<keyword evidence="3" id="KW-1185">Reference proteome</keyword>
<accession>A0A136A6J1</accession>
<dbReference type="Proteomes" id="UP000070299">
    <property type="component" value="Unassembled WGS sequence"/>
</dbReference>
<evidence type="ECO:0000313" key="3">
    <source>
        <dbReference type="Proteomes" id="UP000070299"/>
    </source>
</evidence>
<sequence>MHKFKVDIMIFTSFMLLASGWMYYSRTSENVGEIDLSASQFSCKKNSKFDNYTGYFHLGSNEYYLSSNFNSCDDFKNLFSGKKLIGRYLQGNHLIIDFYVNDKAYYESSLNQTFLTALFISFISWAFLRIPIKRLLRKYA</sequence>
<reference evidence="3" key="1">
    <citation type="submission" date="2016-02" db="EMBL/GenBank/DDBJ databases">
        <authorList>
            <person name="Schultz-Johansen M."/>
            <person name="Glaring M.A."/>
            <person name="Bech P.K."/>
            <person name="Stougaard P."/>
        </authorList>
    </citation>
    <scope>NUCLEOTIDE SEQUENCE [LARGE SCALE GENOMIC DNA]</scope>
    <source>
        <strain evidence="3">S66</strain>
    </source>
</reference>
<name>A0A136A6J1_9ALTE</name>
<keyword evidence="1" id="KW-1133">Transmembrane helix</keyword>
<proteinExistence type="predicted"/>
<dbReference type="EMBL" id="LSNE01000002">
    <property type="protein sequence ID" value="KXI30852.1"/>
    <property type="molecule type" value="Genomic_DNA"/>
</dbReference>
<keyword evidence="1" id="KW-0812">Transmembrane</keyword>
<feature type="transmembrane region" description="Helical" evidence="1">
    <location>
        <begin position="109"/>
        <end position="128"/>
    </location>
</feature>
<dbReference type="STRING" id="1799789.AX660_05465"/>
<gene>
    <name evidence="2" type="ORF">AX660_05465</name>
</gene>
<keyword evidence="1" id="KW-0472">Membrane</keyword>